<dbReference type="RefSeq" id="WP_071454208.1">
    <property type="nucleotide sequence ID" value="NZ_CP017675.1"/>
</dbReference>
<evidence type="ECO:0000313" key="2">
    <source>
        <dbReference type="Proteomes" id="UP000180235"/>
    </source>
</evidence>
<dbReference type="AlphaFoldDB" id="A0A1J0ACJ5"/>
<accession>A0A1J0ACJ5</accession>
<organism evidence="1 2">
    <name type="scientific">Gloeomargarita lithophora Alchichica-D10</name>
    <dbReference type="NCBI Taxonomy" id="1188229"/>
    <lineage>
        <taxon>Bacteria</taxon>
        <taxon>Bacillati</taxon>
        <taxon>Cyanobacteriota</taxon>
        <taxon>Cyanophyceae</taxon>
        <taxon>Gloeomargaritales</taxon>
        <taxon>Gloeomargaritaceae</taxon>
        <taxon>Gloeomargarita</taxon>
    </lineage>
</organism>
<dbReference type="KEGG" id="glt:GlitD10_1333"/>
<reference evidence="1 2" key="1">
    <citation type="submission" date="2016-10" db="EMBL/GenBank/DDBJ databases">
        <title>Description of Gloeomargarita lithophora gen. nov., sp. nov., a thylakoid-bearing basal-branching cyanobacterium with intracellular carbonates, and proposal for Gloeomargaritales ord. nov.</title>
        <authorList>
            <person name="Moreira D."/>
            <person name="Tavera R."/>
            <person name="Benzerara K."/>
            <person name="Skouri-Panet F."/>
            <person name="Couradeau E."/>
            <person name="Gerard E."/>
            <person name="Loussert C."/>
            <person name="Novelo E."/>
            <person name="Zivanovic Y."/>
            <person name="Lopez-Garcia P."/>
        </authorList>
    </citation>
    <scope>NUCLEOTIDE SEQUENCE [LARGE SCALE GENOMIC DNA]</scope>
    <source>
        <strain evidence="1 2">D10</strain>
    </source>
</reference>
<name>A0A1J0ACJ5_9CYAN</name>
<keyword evidence="2" id="KW-1185">Reference proteome</keyword>
<sequence length="66" mass="7636">MNSRVLVRAEIPGELHESLEGYLANHPDWDMHRVCSAALSLFLLQNAESDRRVARVYLDTLFRVPR</sequence>
<dbReference type="Pfam" id="PF10929">
    <property type="entry name" value="DUF2811"/>
    <property type="match status" value="1"/>
</dbReference>
<dbReference type="OrthoDB" id="515579at2"/>
<gene>
    <name evidence="1" type="ORF">GlitD10_1333</name>
</gene>
<dbReference type="Proteomes" id="UP000180235">
    <property type="component" value="Chromosome"/>
</dbReference>
<evidence type="ECO:0000313" key="1">
    <source>
        <dbReference type="EMBL" id="APB33654.1"/>
    </source>
</evidence>
<dbReference type="InterPro" id="IPR021231">
    <property type="entry name" value="DUF2811"/>
</dbReference>
<evidence type="ECO:0008006" key="3">
    <source>
        <dbReference type="Google" id="ProtNLM"/>
    </source>
</evidence>
<dbReference type="EMBL" id="CP017675">
    <property type="protein sequence ID" value="APB33654.1"/>
    <property type="molecule type" value="Genomic_DNA"/>
</dbReference>
<proteinExistence type="predicted"/>
<protein>
    <recommendedName>
        <fullName evidence="3">DUF2811 domain-containing protein</fullName>
    </recommendedName>
</protein>
<dbReference type="STRING" id="1188229.GlitD10_1333"/>